<dbReference type="Pfam" id="PF13516">
    <property type="entry name" value="LRR_6"/>
    <property type="match status" value="2"/>
</dbReference>
<keyword evidence="4" id="KW-1185">Reference proteome</keyword>
<dbReference type="Pfam" id="PF12937">
    <property type="entry name" value="F-box-like"/>
    <property type="match status" value="1"/>
</dbReference>
<dbReference type="Pfam" id="PF25372">
    <property type="entry name" value="DUF7885"/>
    <property type="match status" value="1"/>
</dbReference>
<dbReference type="InterPro" id="IPR032675">
    <property type="entry name" value="LRR_dom_sf"/>
</dbReference>
<dbReference type="GO" id="GO:0019005">
    <property type="term" value="C:SCF ubiquitin ligase complex"/>
    <property type="evidence" value="ECO:0007669"/>
    <property type="project" value="TreeGrafter"/>
</dbReference>
<dbReference type="SUPFAM" id="SSF52047">
    <property type="entry name" value="RNI-like"/>
    <property type="match status" value="2"/>
</dbReference>
<dbReference type="InterPro" id="IPR057207">
    <property type="entry name" value="FBXL15_LRR"/>
</dbReference>
<dbReference type="SUPFAM" id="SSF81383">
    <property type="entry name" value="F-box domain"/>
    <property type="match status" value="1"/>
</dbReference>
<accession>A0A9Q0LHT2</accession>
<dbReference type="Gene3D" id="3.80.10.10">
    <property type="entry name" value="Ribonuclease Inhibitor"/>
    <property type="match status" value="3"/>
</dbReference>
<dbReference type="AlphaFoldDB" id="A0A9Q0LHT2"/>
<name>A0A9Q0LHT2_ANAIG</name>
<dbReference type="EMBL" id="JAPDFW010000077">
    <property type="protein sequence ID" value="KAJ5073038.1"/>
    <property type="molecule type" value="Genomic_DNA"/>
</dbReference>
<dbReference type="InterPro" id="IPR006553">
    <property type="entry name" value="Leu-rich_rpt_Cys-con_subtyp"/>
</dbReference>
<dbReference type="InterPro" id="IPR001611">
    <property type="entry name" value="Leu-rich_rpt"/>
</dbReference>
<dbReference type="InterPro" id="IPR001810">
    <property type="entry name" value="F-box_dom"/>
</dbReference>
<dbReference type="PANTHER" id="PTHR13318">
    <property type="entry name" value="PARTNER OF PAIRED, ISOFORM B-RELATED"/>
    <property type="match status" value="1"/>
</dbReference>
<dbReference type="SMART" id="SM00256">
    <property type="entry name" value="FBOX"/>
    <property type="match status" value="1"/>
</dbReference>
<feature type="region of interest" description="Disordered" evidence="1">
    <location>
        <begin position="258"/>
        <end position="293"/>
    </location>
</feature>
<dbReference type="InterPro" id="IPR036047">
    <property type="entry name" value="F-box-like_dom_sf"/>
</dbReference>
<dbReference type="SMART" id="SM00367">
    <property type="entry name" value="LRR_CC"/>
    <property type="match status" value="11"/>
</dbReference>
<evidence type="ECO:0000313" key="3">
    <source>
        <dbReference type="EMBL" id="KAJ5073038.1"/>
    </source>
</evidence>
<comment type="caution">
    <text evidence="3">The sequence shown here is derived from an EMBL/GenBank/DDBJ whole genome shotgun (WGS) entry which is preliminary data.</text>
</comment>
<evidence type="ECO:0000259" key="2">
    <source>
        <dbReference type="PROSITE" id="PS50181"/>
    </source>
</evidence>
<dbReference type="Gene3D" id="1.20.1280.50">
    <property type="match status" value="1"/>
</dbReference>
<dbReference type="PROSITE" id="PS50181">
    <property type="entry name" value="FBOX"/>
    <property type="match status" value="1"/>
</dbReference>
<evidence type="ECO:0000256" key="1">
    <source>
        <dbReference type="SAM" id="MobiDB-lite"/>
    </source>
</evidence>
<evidence type="ECO:0000313" key="4">
    <source>
        <dbReference type="Proteomes" id="UP001149090"/>
    </source>
</evidence>
<feature type="domain" description="F-box" evidence="2">
    <location>
        <begin position="23"/>
        <end position="69"/>
    </location>
</feature>
<gene>
    <name evidence="3" type="ORF">M0811_08993</name>
</gene>
<dbReference type="OrthoDB" id="2585512at2759"/>
<dbReference type="Proteomes" id="UP001149090">
    <property type="component" value="Unassembled WGS sequence"/>
</dbReference>
<feature type="compositionally biased region" description="Basic and acidic residues" evidence="1">
    <location>
        <begin position="268"/>
        <end position="284"/>
    </location>
</feature>
<organism evidence="3 4">
    <name type="scientific">Anaeramoeba ignava</name>
    <name type="common">Anaerobic marine amoeba</name>
    <dbReference type="NCBI Taxonomy" id="1746090"/>
    <lineage>
        <taxon>Eukaryota</taxon>
        <taxon>Metamonada</taxon>
        <taxon>Anaeramoebidae</taxon>
        <taxon>Anaeramoeba</taxon>
    </lineage>
</organism>
<sequence length="688" mass="79482">MNTNIQKRRRTRHKRITRQTQCEEITSVLSNEILNEIFIYLNIREKIQAGLTCKRWYHCLHSPKLWKRIDFSAKEPKAEMFPIFRDFDKYPIQFDCNPNVLFSVKKWGKSISSLNLKCCVNINEFSILNFLTFSTQSLKELNISFLDDITTKWTYRKLIYFHNIHTLHLESSFNLDDDSVDLIAKNLSFLENIFLDDCFLLTDSGVKQICRHCNKRLKKLSLNSCYLITEQILLYLTNCVNLRYLNIGNTQKFQFKNPHQENSYESSFEEKEKDNKEKKREKNQAKKRQIGNPKLNRNFNEAMEIVSTESNEMDTEQESEGDSYLIELAQNFGLFCKNLTFLDLSNHTEIDDEILHHMIQPMNALETIILDECDITDSTLAFLSEKNTNLRKLSVQSVSEISQEGISLLVSNIPDLCILNMNENEDLTDEIFKFLEDEDSEIFSHLERLRISSSKISDEGMKFFLDFETRKGFQSNIRELDFECCTSITDQTLIKLSENFWNLEAISVAGCDVTDVGVSAFAAKSPKIVVFDADGCRKIGTKGVSCLFENCNRVVAVALSETQIEDEVLNSIQKFSRNLRFLNISYCESLTDEGLFSLSNCASPLEWIDCRGCRGFTTKGVDEVTKKCLKIQMINVREIGELDPLILNKMKKRAKRIGIDMTIWLQENLISSLSSQTESTFSSSNNLD</sequence>
<proteinExistence type="predicted"/>
<dbReference type="GO" id="GO:0031146">
    <property type="term" value="P:SCF-dependent proteasomal ubiquitin-dependent protein catabolic process"/>
    <property type="evidence" value="ECO:0007669"/>
    <property type="project" value="TreeGrafter"/>
</dbReference>
<dbReference type="OMA" id="DLTCCRF"/>
<reference evidence="3" key="1">
    <citation type="submission" date="2022-10" db="EMBL/GenBank/DDBJ databases">
        <title>Novel sulphate-reducing endosymbionts in the free-living metamonad Anaeramoeba.</title>
        <authorList>
            <person name="Jerlstrom-Hultqvist J."/>
            <person name="Cepicka I."/>
            <person name="Gallot-Lavallee L."/>
            <person name="Salas-Leiva D."/>
            <person name="Curtis B.A."/>
            <person name="Zahonova K."/>
            <person name="Pipaliya S."/>
            <person name="Dacks J."/>
            <person name="Roger A.J."/>
        </authorList>
    </citation>
    <scope>NUCLEOTIDE SEQUENCE</scope>
    <source>
        <strain evidence="3">BMAN</strain>
    </source>
</reference>
<protein>
    <submittedName>
        <fullName evidence="3">Atp synthase coupling factor b</fullName>
    </submittedName>
</protein>